<evidence type="ECO:0000313" key="3">
    <source>
        <dbReference type="Proteomes" id="UP001251528"/>
    </source>
</evidence>
<protein>
    <recommendedName>
        <fullName evidence="1">FAD/NAD(P)-binding domain-containing protein</fullName>
    </recommendedName>
</protein>
<dbReference type="Pfam" id="PF07992">
    <property type="entry name" value="Pyr_redox_2"/>
    <property type="match status" value="1"/>
</dbReference>
<dbReference type="EMBL" id="JASWJB010000008">
    <property type="protein sequence ID" value="KAK2616183.1"/>
    <property type="molecule type" value="Genomic_DNA"/>
</dbReference>
<dbReference type="Proteomes" id="UP001251528">
    <property type="component" value="Unassembled WGS sequence"/>
</dbReference>
<dbReference type="Gene3D" id="3.50.50.60">
    <property type="entry name" value="FAD/NAD(P)-binding domain"/>
    <property type="match status" value="2"/>
</dbReference>
<evidence type="ECO:0000259" key="1">
    <source>
        <dbReference type="Pfam" id="PF07992"/>
    </source>
</evidence>
<dbReference type="GO" id="GO:0070221">
    <property type="term" value="P:sulfide oxidation, using sulfide:quinone oxidoreductase"/>
    <property type="evidence" value="ECO:0007669"/>
    <property type="project" value="TreeGrafter"/>
</dbReference>
<reference evidence="2" key="1">
    <citation type="submission" date="2023-06" db="EMBL/GenBank/DDBJ databases">
        <title>Conoideocrella luteorostrata (Hypocreales: Clavicipitaceae), a potential biocontrol fungus for elongate hemlock scale in United States Christmas tree production areas.</title>
        <authorList>
            <person name="Barrett H."/>
            <person name="Lovett B."/>
            <person name="Macias A.M."/>
            <person name="Stajich J.E."/>
            <person name="Kasson M.T."/>
        </authorList>
    </citation>
    <scope>NUCLEOTIDE SEQUENCE</scope>
    <source>
        <strain evidence="2">ARSEF 14590</strain>
    </source>
</reference>
<dbReference type="InterPro" id="IPR015904">
    <property type="entry name" value="Sulphide_quinone_reductase"/>
</dbReference>
<gene>
    <name evidence="2" type="ORF">QQS21_000815</name>
</gene>
<organism evidence="2 3">
    <name type="scientific">Conoideocrella luteorostrata</name>
    <dbReference type="NCBI Taxonomy" id="1105319"/>
    <lineage>
        <taxon>Eukaryota</taxon>
        <taxon>Fungi</taxon>
        <taxon>Dikarya</taxon>
        <taxon>Ascomycota</taxon>
        <taxon>Pezizomycotina</taxon>
        <taxon>Sordariomycetes</taxon>
        <taxon>Hypocreomycetidae</taxon>
        <taxon>Hypocreales</taxon>
        <taxon>Clavicipitaceae</taxon>
        <taxon>Conoideocrella</taxon>
    </lineage>
</organism>
<accession>A0AAJ0CY26</accession>
<dbReference type="SUPFAM" id="SSF51905">
    <property type="entry name" value="FAD/NAD(P)-binding domain"/>
    <property type="match status" value="2"/>
</dbReference>
<evidence type="ECO:0000313" key="2">
    <source>
        <dbReference type="EMBL" id="KAK2616183.1"/>
    </source>
</evidence>
<dbReference type="InterPro" id="IPR023753">
    <property type="entry name" value="FAD/NAD-binding_dom"/>
</dbReference>
<keyword evidence="3" id="KW-1185">Reference proteome</keyword>
<proteinExistence type="predicted"/>
<dbReference type="InterPro" id="IPR036188">
    <property type="entry name" value="FAD/NAD-bd_sf"/>
</dbReference>
<dbReference type="GO" id="GO:0070224">
    <property type="term" value="F:sulfide:quinone oxidoreductase activity"/>
    <property type="evidence" value="ECO:0007669"/>
    <property type="project" value="TreeGrafter"/>
</dbReference>
<comment type="caution">
    <text evidence="2">The sequence shown here is derived from an EMBL/GenBank/DDBJ whole genome shotgun (WGS) entry which is preliminary data.</text>
</comment>
<dbReference type="PANTHER" id="PTHR10632">
    <property type="entry name" value="SULFIDE:QUINONE OXIDOREDUCTASE"/>
    <property type="match status" value="1"/>
</dbReference>
<dbReference type="AlphaFoldDB" id="A0AAJ0CY26"/>
<dbReference type="PANTHER" id="PTHR10632:SF2">
    <property type="entry name" value="SULFIDE:QUINONE OXIDOREDUCTASE, MITOCHONDRIAL"/>
    <property type="match status" value="1"/>
</dbReference>
<sequence>MQMQCQRTKLAWNAARTALRSSQRSARCFATASPVTSATASHRVVVVGAGTAGLSISHQLLRSGKFQPQDIAIIDPATWHHYQPGWTLVGGGLKNKEELRRDMTELVDRKLRFYNSSVESITPQQNVVTLAGGGKLSYEQLVVAPGLSIDYGCIEGLADALYDRNSAVSSIYNYDTCDKAFRNVETLAKGNAIFTQPAGVIKCAGAPQKVMWLALDYWKRAGLYSPNDSAKSAVNISFATGLPAMFAVPKYAAKLEELRKERGVEGLFQHDLVAIKGNEATFARPNGGDKVTRKFDLLHVTPKMGAPKFIKESVIGNEAGYVDVDDNSLRHKKYANIWSAGDASSLPTSKTAAAITAEAPVLVRNLLQVLEGRQPDASYDGYTSCPLLTEYGKVLLAEFKYGGEPNETFDNWLGIDQVEPRRAFYHLKKDFFPWVYYTSFVKGTWGGPKGWIN</sequence>
<feature type="domain" description="FAD/NAD(P)-binding" evidence="1">
    <location>
        <begin position="43"/>
        <end position="158"/>
    </location>
</feature>
<dbReference type="GO" id="GO:0071949">
    <property type="term" value="F:FAD binding"/>
    <property type="evidence" value="ECO:0007669"/>
    <property type="project" value="TreeGrafter"/>
</dbReference>
<name>A0AAJ0CY26_9HYPO</name>
<dbReference type="GO" id="GO:0005739">
    <property type="term" value="C:mitochondrion"/>
    <property type="evidence" value="ECO:0007669"/>
    <property type="project" value="TreeGrafter"/>
</dbReference>
<dbReference type="FunFam" id="3.50.50.60:FF:000203">
    <property type="entry name" value="Related to sulfide:quinone oxidoreductase, mitochondrial"/>
    <property type="match status" value="1"/>
</dbReference>